<dbReference type="CDD" id="cd13926">
    <property type="entry name" value="N-acetylmuramidase_GH108"/>
    <property type="match status" value="1"/>
</dbReference>
<protein>
    <submittedName>
        <fullName evidence="3">Uncharacterized protein</fullName>
    </submittedName>
</protein>
<organism evidence="3 4">
    <name type="scientific">Glacieibacterium arshaanense</name>
    <dbReference type="NCBI Taxonomy" id="2511025"/>
    <lineage>
        <taxon>Bacteria</taxon>
        <taxon>Pseudomonadati</taxon>
        <taxon>Pseudomonadota</taxon>
        <taxon>Alphaproteobacteria</taxon>
        <taxon>Sphingomonadales</taxon>
        <taxon>Sphingosinicellaceae</taxon>
        <taxon>Glacieibacterium</taxon>
    </lineage>
</organism>
<dbReference type="InterPro" id="IPR023346">
    <property type="entry name" value="Lysozyme-like_dom_sf"/>
</dbReference>
<dbReference type="Pfam" id="PF05838">
    <property type="entry name" value="Glyco_hydro_108"/>
    <property type="match status" value="1"/>
</dbReference>
<evidence type="ECO:0000313" key="4">
    <source>
        <dbReference type="Proteomes" id="UP000297737"/>
    </source>
</evidence>
<dbReference type="AlphaFoldDB" id="A0A4Y9ERR0"/>
<dbReference type="Proteomes" id="UP000297737">
    <property type="component" value="Unassembled WGS sequence"/>
</dbReference>
<name>A0A4Y9ERR0_9SPHN</name>
<feature type="domain" description="TtsA-like Glycoside hydrolase family 108" evidence="1">
    <location>
        <begin position="12"/>
        <end position="92"/>
    </location>
</feature>
<dbReference type="SUPFAM" id="SSF53955">
    <property type="entry name" value="Lysozyme-like"/>
    <property type="match status" value="1"/>
</dbReference>
<dbReference type="OrthoDB" id="9815229at2"/>
<sequence length="184" mass="19384">MTFGIESGLLDLLKVEGGYSNNPADKGGETNHGITIAVARANGYTGAMKDLPVSVAKEIYRKVYFTAPGFDKVASVNPEVAGELFDTGVNMGPATAAGFLQTALNALNRGGQDYPDISPKGPVCGPQTIAALTKYIKVRGADGITVLLTALNVLQGARYLEIATNSPKQETFVYGWLKNRVATS</sequence>
<gene>
    <name evidence="3" type="ORF">EUV02_03780</name>
</gene>
<reference evidence="3 4" key="1">
    <citation type="submission" date="2019-02" db="EMBL/GenBank/DDBJ databases">
        <title>Polymorphobacter sp. isolated from the lake at the Tibet of China.</title>
        <authorList>
            <person name="Li A."/>
        </authorList>
    </citation>
    <scope>NUCLEOTIDE SEQUENCE [LARGE SCALE GENOMIC DNA]</scope>
    <source>
        <strain evidence="3 4">DJ1R-1</strain>
    </source>
</reference>
<dbReference type="RefSeq" id="WP_135244866.1">
    <property type="nucleotide sequence ID" value="NZ_SIHO01000001.1"/>
</dbReference>
<evidence type="ECO:0000313" key="3">
    <source>
        <dbReference type="EMBL" id="TFU06142.1"/>
    </source>
</evidence>
<comment type="caution">
    <text evidence="3">The sequence shown here is derived from an EMBL/GenBank/DDBJ whole genome shotgun (WGS) entry which is preliminary data.</text>
</comment>
<keyword evidence="4" id="KW-1185">Reference proteome</keyword>
<dbReference type="Pfam" id="PF09374">
    <property type="entry name" value="PG_binding_3"/>
    <property type="match status" value="1"/>
</dbReference>
<evidence type="ECO:0000259" key="1">
    <source>
        <dbReference type="Pfam" id="PF05838"/>
    </source>
</evidence>
<dbReference type="Gene3D" id="1.20.141.10">
    <property type="entry name" value="Chitosanase, subunit A, domain 1"/>
    <property type="match status" value="1"/>
</dbReference>
<evidence type="ECO:0000259" key="2">
    <source>
        <dbReference type="Pfam" id="PF09374"/>
    </source>
</evidence>
<proteinExistence type="predicted"/>
<dbReference type="InterPro" id="IPR008565">
    <property type="entry name" value="TtsA-like_GH18_dom"/>
</dbReference>
<dbReference type="InterPro" id="IPR018537">
    <property type="entry name" value="Peptidoglycan-bd_3"/>
</dbReference>
<dbReference type="EMBL" id="SIHO01000001">
    <property type="protein sequence ID" value="TFU06142.1"/>
    <property type="molecule type" value="Genomic_DNA"/>
</dbReference>
<accession>A0A4Y9ERR0</accession>
<feature type="domain" description="Peptidoglycan binding" evidence="2">
    <location>
        <begin position="99"/>
        <end position="181"/>
    </location>
</feature>